<name>A0A830FYN2_9EURY</name>
<sequence>MRLSLETTERLAVTDVTARVADAVPDDVERGVCTVFVPHTTAGVTINEAEAGLITDVEDALARLVPDADYAHDAVDDNAAAHLRGSLLGPSASVPVSEGSLDLGTWQSVLFVECDGPRTRSLDVRVAPTVGRDDA</sequence>
<dbReference type="RefSeq" id="WP_188870562.1">
    <property type="nucleotide sequence ID" value="NZ_BMOO01000002.1"/>
</dbReference>
<dbReference type="OrthoDB" id="6663at2157"/>
<protein>
    <submittedName>
        <fullName evidence="3">Secondary thiamine-phosphate synthase enzyme</fullName>
    </submittedName>
</protein>
<comment type="caution">
    <text evidence="2">The sequence shown here is derived from an EMBL/GenBank/DDBJ whole genome shotgun (WGS) entry which is preliminary data.</text>
</comment>
<dbReference type="Proteomes" id="UP000765891">
    <property type="component" value="Unassembled WGS sequence"/>
</dbReference>
<dbReference type="PROSITE" id="PS01314">
    <property type="entry name" value="UPF0047"/>
    <property type="match status" value="1"/>
</dbReference>
<organism evidence="2 4">
    <name type="scientific">Halarchaeum rubridurum</name>
    <dbReference type="NCBI Taxonomy" id="489911"/>
    <lineage>
        <taxon>Archaea</taxon>
        <taxon>Methanobacteriati</taxon>
        <taxon>Methanobacteriota</taxon>
        <taxon>Stenosarchaea group</taxon>
        <taxon>Halobacteria</taxon>
        <taxon>Halobacteriales</taxon>
        <taxon>Halobacteriaceae</taxon>
    </lineage>
</organism>
<dbReference type="InterPro" id="IPR001602">
    <property type="entry name" value="UPF0047_YjbQ-like"/>
</dbReference>
<proteinExistence type="inferred from homology"/>
<dbReference type="AlphaFoldDB" id="A0A830FYN2"/>
<dbReference type="Gene3D" id="2.60.120.460">
    <property type="entry name" value="YjbQ-like"/>
    <property type="match status" value="1"/>
</dbReference>
<keyword evidence="4" id="KW-1185">Reference proteome</keyword>
<dbReference type="EMBL" id="BMOO01000002">
    <property type="protein sequence ID" value="GGM62205.1"/>
    <property type="molecule type" value="Genomic_DNA"/>
</dbReference>
<dbReference type="Proteomes" id="UP000614609">
    <property type="component" value="Unassembled WGS sequence"/>
</dbReference>
<gene>
    <name evidence="2" type="ORF">GCM10009017_10380</name>
    <name evidence="3" type="ORF">J2752_001493</name>
</gene>
<evidence type="ECO:0000313" key="2">
    <source>
        <dbReference type="EMBL" id="GGM62205.1"/>
    </source>
</evidence>
<evidence type="ECO:0000313" key="4">
    <source>
        <dbReference type="Proteomes" id="UP000614609"/>
    </source>
</evidence>
<dbReference type="PANTHER" id="PTHR30615">
    <property type="entry name" value="UNCHARACTERIZED PROTEIN YJBQ-RELATED"/>
    <property type="match status" value="1"/>
</dbReference>
<reference evidence="3" key="3">
    <citation type="submission" date="2021-03" db="EMBL/GenBank/DDBJ databases">
        <title>Genomic Encyclopedia of Type Strains, Phase IV (KMG-IV): sequencing the most valuable type-strain genomes for metagenomic binning, comparative biology and taxonomic classification.</title>
        <authorList>
            <person name="Goeker M."/>
        </authorList>
    </citation>
    <scope>NUCLEOTIDE SEQUENCE</scope>
    <source>
        <strain evidence="3">DSM 22443</strain>
    </source>
</reference>
<dbReference type="NCBIfam" id="TIGR00149">
    <property type="entry name" value="TIGR00149_YjbQ"/>
    <property type="match status" value="1"/>
</dbReference>
<reference evidence="2" key="1">
    <citation type="journal article" date="2014" name="Int. J. Syst. Evol. Microbiol.">
        <title>Complete genome sequence of Corynebacterium casei LMG S-19264T (=DSM 44701T), isolated from a smear-ripened cheese.</title>
        <authorList>
            <consortium name="US DOE Joint Genome Institute (JGI-PGF)"/>
            <person name="Walter F."/>
            <person name="Albersmeier A."/>
            <person name="Kalinowski J."/>
            <person name="Ruckert C."/>
        </authorList>
    </citation>
    <scope>NUCLEOTIDE SEQUENCE</scope>
    <source>
        <strain evidence="2">JCM 16108</strain>
    </source>
</reference>
<comment type="similarity">
    <text evidence="1">Belongs to the UPF0047 family.</text>
</comment>
<evidence type="ECO:0000313" key="3">
    <source>
        <dbReference type="EMBL" id="MBP1954581.1"/>
    </source>
</evidence>
<dbReference type="EMBL" id="JAGGKO010000002">
    <property type="protein sequence ID" value="MBP1954581.1"/>
    <property type="molecule type" value="Genomic_DNA"/>
</dbReference>
<dbReference type="PIRSF" id="PIRSF004681">
    <property type="entry name" value="UCP004681"/>
    <property type="match status" value="1"/>
</dbReference>
<evidence type="ECO:0000256" key="1">
    <source>
        <dbReference type="ARBA" id="ARBA00005534"/>
    </source>
</evidence>
<reference evidence="2" key="2">
    <citation type="submission" date="2020-09" db="EMBL/GenBank/DDBJ databases">
        <authorList>
            <person name="Sun Q."/>
            <person name="Ohkuma M."/>
        </authorList>
    </citation>
    <scope>NUCLEOTIDE SEQUENCE</scope>
    <source>
        <strain evidence="2">JCM 16108</strain>
    </source>
</reference>
<dbReference type="InterPro" id="IPR035917">
    <property type="entry name" value="YjbQ-like_sf"/>
</dbReference>
<dbReference type="SUPFAM" id="SSF111038">
    <property type="entry name" value="YjbQ-like"/>
    <property type="match status" value="1"/>
</dbReference>
<dbReference type="Pfam" id="PF01894">
    <property type="entry name" value="YjbQ"/>
    <property type="match status" value="1"/>
</dbReference>
<accession>A0A830FYN2</accession>
<dbReference type="PANTHER" id="PTHR30615:SF8">
    <property type="entry name" value="UPF0047 PROTEIN C4A8.02C"/>
    <property type="match status" value="1"/>
</dbReference>